<dbReference type="InterPro" id="IPR013324">
    <property type="entry name" value="RNA_pol_sigma_r3/r4-like"/>
</dbReference>
<dbReference type="NCBIfam" id="NF033546">
    <property type="entry name" value="transpos_IS21"/>
    <property type="match status" value="1"/>
</dbReference>
<dbReference type="InterPro" id="IPR017895">
    <property type="entry name" value="HTH_IS408/IS1162_type"/>
</dbReference>
<evidence type="ECO:0000313" key="2">
    <source>
        <dbReference type="EMBL" id="ASJ71668.1"/>
    </source>
</evidence>
<dbReference type="GO" id="GO:0016987">
    <property type="term" value="F:sigma factor activity"/>
    <property type="evidence" value="ECO:0007669"/>
    <property type="project" value="InterPro"/>
</dbReference>
<accession>A0A2Z2NPT0</accession>
<proteinExistence type="predicted"/>
<dbReference type="GO" id="GO:0006352">
    <property type="term" value="P:DNA-templated transcription initiation"/>
    <property type="evidence" value="ECO:0007669"/>
    <property type="project" value="InterPro"/>
</dbReference>
<dbReference type="OrthoDB" id="2065409at2"/>
<dbReference type="AlphaFoldDB" id="A0A2Z2NPT0"/>
<evidence type="ECO:0000313" key="3">
    <source>
        <dbReference type="Proteomes" id="UP000250079"/>
    </source>
</evidence>
<organism evidence="2 3">
    <name type="scientific">Granulosicoccus antarcticus IMCC3135</name>
    <dbReference type="NCBI Taxonomy" id="1192854"/>
    <lineage>
        <taxon>Bacteria</taxon>
        <taxon>Pseudomonadati</taxon>
        <taxon>Pseudomonadota</taxon>
        <taxon>Gammaproteobacteria</taxon>
        <taxon>Chromatiales</taxon>
        <taxon>Granulosicoccaceae</taxon>
        <taxon>Granulosicoccus</taxon>
    </lineage>
</organism>
<dbReference type="PANTHER" id="PTHR35004:SF8">
    <property type="entry name" value="TRANSPOSASE RV3428C-RELATED"/>
    <property type="match status" value="1"/>
</dbReference>
<dbReference type="GO" id="GO:0003677">
    <property type="term" value="F:DNA binding"/>
    <property type="evidence" value="ECO:0007669"/>
    <property type="project" value="InterPro"/>
</dbReference>
<feature type="domain" description="HTH IS408-type" evidence="1">
    <location>
        <begin position="4"/>
        <end position="85"/>
    </location>
</feature>
<dbReference type="Pfam" id="PF08281">
    <property type="entry name" value="Sigma70_r4_2"/>
    <property type="match status" value="1"/>
</dbReference>
<dbReference type="EMBL" id="CP018632">
    <property type="protein sequence ID" value="ASJ71668.1"/>
    <property type="molecule type" value="Genomic_DNA"/>
</dbReference>
<dbReference type="PROSITE" id="PS50532">
    <property type="entry name" value="HTH_IS408"/>
    <property type="match status" value="1"/>
</dbReference>
<dbReference type="RefSeq" id="WP_088917076.1">
    <property type="nucleotide sequence ID" value="NZ_CP018632.1"/>
</dbReference>
<dbReference type="Gene3D" id="1.10.10.60">
    <property type="entry name" value="Homeodomain-like"/>
    <property type="match status" value="1"/>
</dbReference>
<dbReference type="SUPFAM" id="SSF88659">
    <property type="entry name" value="Sigma3 and sigma4 domains of RNA polymerase sigma factors"/>
    <property type="match status" value="1"/>
</dbReference>
<keyword evidence="3" id="KW-1185">Reference proteome</keyword>
<sequence length="287" mass="31765">MRKIKTILRLHFEAGLSQRQIASSQNIGYGTVSNYLKRARQAGLSWPLPDGMSERDLGAALFPPASAGRATDFVAPDFPTLQQELSTKGMTLLLLWEEYREMYPDNGYSYSHFCNRYKDWLGTQKRSMRQVHIAGEKCFVDYAGRTVPIVDAATGELVNAQIFVAVLGASGYTFAHASLSQTEADWIHSHNAAFDFFGGITQIVVPDCLKSAVTKPHPWVAKINATYQSWADYSGTVIIPARVRKPYAQRLDMRSSSGQTVSVGLWPLEQLSIAICHLAVGSIHPLP</sequence>
<name>A0A2Z2NPT0_9GAMM</name>
<gene>
    <name evidence="2" type="ORF">IMCC3135_07820</name>
</gene>
<dbReference type="InterPro" id="IPR013249">
    <property type="entry name" value="RNA_pol_sigma70_r4_t2"/>
</dbReference>
<dbReference type="PANTHER" id="PTHR35004">
    <property type="entry name" value="TRANSPOSASE RV3428C-RELATED"/>
    <property type="match status" value="1"/>
</dbReference>
<dbReference type="KEGG" id="gai:IMCC3135_07820"/>
<protein>
    <recommendedName>
        <fullName evidence="1">HTH IS408-type domain-containing protein</fullName>
    </recommendedName>
</protein>
<dbReference type="Proteomes" id="UP000250079">
    <property type="component" value="Chromosome"/>
</dbReference>
<evidence type="ECO:0000259" key="1">
    <source>
        <dbReference type="PROSITE" id="PS50532"/>
    </source>
</evidence>
<reference evidence="2 3" key="1">
    <citation type="submission" date="2016-12" db="EMBL/GenBank/DDBJ databases">
        <authorList>
            <person name="Song W.-J."/>
            <person name="Kurnit D.M."/>
        </authorList>
    </citation>
    <scope>NUCLEOTIDE SEQUENCE [LARGE SCALE GENOMIC DNA]</scope>
    <source>
        <strain evidence="2 3">IMCC3135</strain>
    </source>
</reference>